<comment type="caution">
    <text evidence="8">The sequence shown here is derived from an EMBL/GenBank/DDBJ whole genome shotgun (WGS) entry which is preliminary data.</text>
</comment>
<feature type="region of interest" description="Disordered" evidence="7">
    <location>
        <begin position="222"/>
        <end position="244"/>
    </location>
</feature>
<feature type="compositionally biased region" description="Low complexity" evidence="7">
    <location>
        <begin position="477"/>
        <end position="488"/>
    </location>
</feature>
<feature type="region of interest" description="Disordered" evidence="7">
    <location>
        <begin position="574"/>
        <end position="600"/>
    </location>
</feature>
<protein>
    <recommendedName>
        <fullName evidence="4">2-phosphoxylose phosphatase 1</fullName>
    </recommendedName>
    <alternativeName>
        <fullName evidence="5">Acid phosphatase-like protein 2</fullName>
    </alternativeName>
</protein>
<feature type="region of interest" description="Disordered" evidence="7">
    <location>
        <begin position="720"/>
        <end position="781"/>
    </location>
</feature>
<evidence type="ECO:0000256" key="6">
    <source>
        <dbReference type="SAM" id="Coils"/>
    </source>
</evidence>
<feature type="region of interest" description="Disordered" evidence="7">
    <location>
        <begin position="382"/>
        <end position="539"/>
    </location>
</feature>
<dbReference type="PROSITE" id="PS00778">
    <property type="entry name" value="HIS_ACID_PHOSPHAT_2"/>
    <property type="match status" value="1"/>
</dbReference>
<keyword evidence="6" id="KW-0175">Coiled coil</keyword>
<dbReference type="EMBL" id="CAJOAY010000402">
    <property type="protein sequence ID" value="CAF3655799.1"/>
    <property type="molecule type" value="Genomic_DNA"/>
</dbReference>
<feature type="compositionally biased region" description="Polar residues" evidence="7">
    <location>
        <begin position="757"/>
        <end position="776"/>
    </location>
</feature>
<name>A0A818RLA5_9BILA</name>
<dbReference type="Pfam" id="PF00328">
    <property type="entry name" value="His_Phos_2"/>
    <property type="match status" value="1"/>
</dbReference>
<dbReference type="InterPro" id="IPR033379">
    <property type="entry name" value="Acid_Pase_AS"/>
</dbReference>
<dbReference type="GO" id="GO:0016791">
    <property type="term" value="F:phosphatase activity"/>
    <property type="evidence" value="ECO:0007669"/>
    <property type="project" value="TreeGrafter"/>
</dbReference>
<evidence type="ECO:0000256" key="3">
    <source>
        <dbReference type="ARBA" id="ARBA00036311"/>
    </source>
</evidence>
<feature type="compositionally biased region" description="Low complexity" evidence="7">
    <location>
        <begin position="458"/>
        <end position="468"/>
    </location>
</feature>
<dbReference type="PANTHER" id="PTHR11567:SF110">
    <property type="entry name" value="2-PHOSPHOXYLOSE PHOSPHATASE 1"/>
    <property type="match status" value="1"/>
</dbReference>
<dbReference type="PANTHER" id="PTHR11567">
    <property type="entry name" value="ACID PHOSPHATASE-RELATED"/>
    <property type="match status" value="1"/>
</dbReference>
<evidence type="ECO:0000256" key="5">
    <source>
        <dbReference type="ARBA" id="ARBA00041499"/>
    </source>
</evidence>
<dbReference type="PROSITE" id="PS00616">
    <property type="entry name" value="HIS_ACID_PHOSPHAT_1"/>
    <property type="match status" value="1"/>
</dbReference>
<feature type="compositionally biased region" description="Low complexity" evidence="7">
    <location>
        <begin position="11"/>
        <end position="23"/>
    </location>
</feature>
<feature type="compositionally biased region" description="Polar residues" evidence="7">
    <location>
        <begin position="741"/>
        <end position="750"/>
    </location>
</feature>
<gene>
    <name evidence="8" type="ORF">OKA104_LOCUS9465</name>
</gene>
<feature type="compositionally biased region" description="Low complexity" evidence="7">
    <location>
        <begin position="584"/>
        <end position="600"/>
    </location>
</feature>
<dbReference type="InterPro" id="IPR000560">
    <property type="entry name" value="His_Pase_clade-2"/>
</dbReference>
<feature type="compositionally biased region" description="Polar residues" evidence="7">
    <location>
        <begin position="495"/>
        <end position="528"/>
    </location>
</feature>
<feature type="compositionally biased region" description="Low complexity" evidence="7">
    <location>
        <begin position="529"/>
        <end position="539"/>
    </location>
</feature>
<dbReference type="CDD" id="cd07061">
    <property type="entry name" value="HP_HAP_like"/>
    <property type="match status" value="1"/>
</dbReference>
<comment type="similarity">
    <text evidence="1">Belongs to the histidine acid phosphatase family.</text>
</comment>
<evidence type="ECO:0000256" key="4">
    <source>
        <dbReference type="ARBA" id="ARBA00040357"/>
    </source>
</evidence>
<feature type="compositionally biased region" description="Low complexity" evidence="7">
    <location>
        <begin position="294"/>
        <end position="319"/>
    </location>
</feature>
<feature type="compositionally biased region" description="Polar residues" evidence="7">
    <location>
        <begin position="171"/>
        <end position="192"/>
    </location>
</feature>
<evidence type="ECO:0000313" key="9">
    <source>
        <dbReference type="Proteomes" id="UP000663881"/>
    </source>
</evidence>
<feature type="region of interest" description="Disordered" evidence="7">
    <location>
        <begin position="257"/>
        <end position="347"/>
    </location>
</feature>
<feature type="compositionally biased region" description="Low complexity" evidence="7">
    <location>
        <begin position="421"/>
        <end position="430"/>
    </location>
</feature>
<evidence type="ECO:0000256" key="2">
    <source>
        <dbReference type="ARBA" id="ARBA00022801"/>
    </source>
</evidence>
<evidence type="ECO:0000256" key="7">
    <source>
        <dbReference type="SAM" id="MobiDB-lite"/>
    </source>
</evidence>
<evidence type="ECO:0000313" key="8">
    <source>
        <dbReference type="EMBL" id="CAF3655799.1"/>
    </source>
</evidence>
<dbReference type="SUPFAM" id="SSF53254">
    <property type="entry name" value="Phosphoglycerate mutase-like"/>
    <property type="match status" value="1"/>
</dbReference>
<feature type="compositionally biased region" description="Low complexity" evidence="7">
    <location>
        <begin position="263"/>
        <end position="279"/>
    </location>
</feature>
<accession>A0A818RLA5</accession>
<feature type="compositionally biased region" description="Acidic residues" evidence="7">
    <location>
        <begin position="222"/>
        <end position="233"/>
    </location>
</feature>
<reference evidence="8" key="1">
    <citation type="submission" date="2021-02" db="EMBL/GenBank/DDBJ databases">
        <authorList>
            <person name="Nowell W R."/>
        </authorList>
    </citation>
    <scope>NUCLEOTIDE SEQUENCE</scope>
</reference>
<dbReference type="InterPro" id="IPR029033">
    <property type="entry name" value="His_PPase_superfam"/>
</dbReference>
<feature type="compositionally biased region" description="Polar residues" evidence="7">
    <location>
        <begin position="33"/>
        <end position="53"/>
    </location>
</feature>
<organism evidence="8 9">
    <name type="scientific">Adineta steineri</name>
    <dbReference type="NCBI Taxonomy" id="433720"/>
    <lineage>
        <taxon>Eukaryota</taxon>
        <taxon>Metazoa</taxon>
        <taxon>Spiralia</taxon>
        <taxon>Gnathifera</taxon>
        <taxon>Rotifera</taxon>
        <taxon>Eurotatoria</taxon>
        <taxon>Bdelloidea</taxon>
        <taxon>Adinetida</taxon>
        <taxon>Adinetidae</taxon>
        <taxon>Adineta</taxon>
    </lineage>
</organism>
<feature type="coiled-coil region" evidence="6">
    <location>
        <begin position="630"/>
        <end position="661"/>
    </location>
</feature>
<feature type="region of interest" description="Disordered" evidence="7">
    <location>
        <begin position="1"/>
        <end position="64"/>
    </location>
</feature>
<dbReference type="InterPro" id="IPR050645">
    <property type="entry name" value="Histidine_acid_phosphatase"/>
</dbReference>
<dbReference type="Gene3D" id="3.40.50.1240">
    <property type="entry name" value="Phosphoglycerate mutase-like"/>
    <property type="match status" value="1"/>
</dbReference>
<feature type="compositionally biased region" description="Polar residues" evidence="7">
    <location>
        <begin position="574"/>
        <end position="583"/>
    </location>
</feature>
<keyword evidence="2" id="KW-0378">Hydrolase</keyword>
<comment type="catalytic activity">
    <reaction evidence="3">
        <text>3-O-[beta-D-GlcA-(1-&gt;3)-beta-D-Gal-(1-&gt;3)-beta-D-Gal-(1-&gt;4)-beta-D-2-O-P-Xyl]-L-seryl-[protein] + H2O = 3-O-(beta-D-GlcA-(1-&gt;3)-beta-D-Gal-(1-&gt;3)-beta-D-Gal-(1-&gt;4)-beta-D-Xyl)-L-seryl-[protein] + phosphate</text>
        <dbReference type="Rhea" id="RHEA:56512"/>
        <dbReference type="Rhea" id="RHEA-COMP:12573"/>
        <dbReference type="Rhea" id="RHEA-COMP:14559"/>
        <dbReference type="ChEBI" id="CHEBI:15377"/>
        <dbReference type="ChEBI" id="CHEBI:43474"/>
        <dbReference type="ChEBI" id="CHEBI:132093"/>
        <dbReference type="ChEBI" id="CHEBI:140495"/>
    </reaction>
</comment>
<proteinExistence type="inferred from homology"/>
<sequence length="1302" mass="146813">MSQNTDHYQLATPTSASPSNNNSKRLLSHQRFLPTSSDFNTPSSLVSTTRSDSPSPPFHTSPIINDVCVSSQNGIRNASTTMKIMDIESSNGNHYNDKYAFTLDISSPVAKTKNDRNIKSQFYTFDMDTNDEQNLHSPFELGNVPLCENQSLKKIQNDFLIDRMLKDENNRSSNQSSFTNVLNHTSPLMTPSSDHHDIDALSDAGTYIIEDDLDIARDDEPEQDIEQQNEIEENNSSSTSSPFKRYATTKKNRHGTFEIHAISSPTSSTTTTSTTTTHTVNRPIVDLNIPTHDLSSPSSSSSSSSSSANLSSSSSLLSLPTESDNSVRKEPEGASHYTIDTKSSNGVIYARQRPNTLLPQRPITPPQNQIKPAECFVISPTFETKPFPNTGPRRKLDIQSKPKLPTSIIPTKDTHFEIPSKKSPASPPLSVRSNQSETERFSFRLRQLPTRQDPKPQQPRQQDLKQQQIPTSTLRTSHQNSEHPSSSSKTAVRPHTTSSNDHSYSSPFQRNATIRQTMPANTQYNRPMSSSTTSTTSAASKYLDDTEEILSTHPSLTKVYMNKSFALRRQRSNLVPTTTSKPSQQQQQQQQHQQQQLQQQMISKTLPTRQLIKPAATSVLLTNNSNGQTNRAVELRRARAQAKIEELAQRTRQQLQKTEQHNDIMSASWHSHASNTSKKDLFNLRSNPRTNNTITTTTAAVATNNNNHLSSQRQDLLKTRTISSSSHHRSSSASPNPLGETATTASTIKTSRYRKGMTSSVTDESQYQRMHGSTFSEGERCDSLRDDGQRLAIKLIQLSSGILSKLKPNNTTDDSDSNIRELEQLVDQLQTVNRTLSRIVVLLFKKCCDSSVDIILTSTKSSIGKIDEKNFERNYEDSLIAWAVDGQYSNNEKLKMVNFKERSDLQLIGAQIIFRHGARTPYVLLPSLEEVIYSKEHIESYVPSKWNIKLITKIGDNIVSKEKILSANDIKTDGVDKLKSVADINVRKGQLTAIGEKQLFQLGRLIRSELIDDDNSNNGLLPETYDPTYVYCRSTYMNRTISSARSFLAGLFSSVKTNNQIQANGSFEIEVHHFPDEDMFPNPKIYPILKKCHTVASLYTSLNDNHQLKKARQALLNRIGLTSSHSGIIELYDDIVSRLAHNFSVPKDILKLTEDFEVMSAREFVYRATNIDFNLFIRSTCGPLLYLLRENFNSILKNYLEQKDMNIKKSYHKLFIYSGHDSTLIPLAMAFEIFNMRWPKYGAYIFIKYFISKTDPNETYVTVNFAGELQTLPNCHDYYCPYSTFLKNLENRFDKPKIATHS</sequence>
<dbReference type="Proteomes" id="UP000663881">
    <property type="component" value="Unassembled WGS sequence"/>
</dbReference>
<feature type="region of interest" description="Disordered" evidence="7">
    <location>
        <begin position="170"/>
        <end position="199"/>
    </location>
</feature>
<evidence type="ECO:0000256" key="1">
    <source>
        <dbReference type="ARBA" id="ARBA00005375"/>
    </source>
</evidence>